<sequence length="157" mass="17635">MFNKIYNQKGSMLMEVVIASAILLFIVLGVLGSFGITIRTSLSNTKLLQSSFLLEEGAEVLRHMRDDSWSKISNLVPSTTYAFMKTDSDWSIFEGKEYIDGFERIFLVEQVSRDGSSDISESGTIDSNTIRATINVSWYENNATTTKSLSLYLTNIF</sequence>
<accession>A0A2H0DZ00</accession>
<dbReference type="Proteomes" id="UP000231143">
    <property type="component" value="Unassembled WGS sequence"/>
</dbReference>
<evidence type="ECO:0000256" key="1">
    <source>
        <dbReference type="SAM" id="Phobius"/>
    </source>
</evidence>
<feature type="transmembrane region" description="Helical" evidence="1">
    <location>
        <begin position="12"/>
        <end position="36"/>
    </location>
</feature>
<evidence type="ECO:0008006" key="4">
    <source>
        <dbReference type="Google" id="ProtNLM"/>
    </source>
</evidence>
<dbReference type="EMBL" id="PCTT01000006">
    <property type="protein sequence ID" value="PIP87406.1"/>
    <property type="molecule type" value="Genomic_DNA"/>
</dbReference>
<evidence type="ECO:0000313" key="3">
    <source>
        <dbReference type="Proteomes" id="UP000231143"/>
    </source>
</evidence>
<dbReference type="AlphaFoldDB" id="A0A2H0DZ00"/>
<reference evidence="2 3" key="1">
    <citation type="submission" date="2017-09" db="EMBL/GenBank/DDBJ databases">
        <title>Depth-based differentiation of microbial function through sediment-hosted aquifers and enrichment of novel symbionts in the deep terrestrial subsurface.</title>
        <authorList>
            <person name="Probst A.J."/>
            <person name="Ladd B."/>
            <person name="Jarett J.K."/>
            <person name="Geller-Mcgrath D.E."/>
            <person name="Sieber C.M."/>
            <person name="Emerson J.B."/>
            <person name="Anantharaman K."/>
            <person name="Thomas B.C."/>
            <person name="Malmstrom R."/>
            <person name="Stieglmeier M."/>
            <person name="Klingl A."/>
            <person name="Woyke T."/>
            <person name="Ryan C.M."/>
            <person name="Banfield J.F."/>
        </authorList>
    </citation>
    <scope>NUCLEOTIDE SEQUENCE [LARGE SCALE GENOMIC DNA]</scope>
    <source>
        <strain evidence="2">CG22_combo_CG10-13_8_21_14_all_36_13</strain>
    </source>
</reference>
<organism evidence="2 3">
    <name type="scientific">Candidatus Campbellbacteria bacterium CG22_combo_CG10-13_8_21_14_all_36_13</name>
    <dbReference type="NCBI Taxonomy" id="1974529"/>
    <lineage>
        <taxon>Bacteria</taxon>
        <taxon>Candidatus Campbelliibacteriota</taxon>
    </lineage>
</organism>
<gene>
    <name evidence="2" type="ORF">COW81_00460</name>
</gene>
<protein>
    <recommendedName>
        <fullName evidence="4">Type IV pilus modification protein PilV</fullName>
    </recommendedName>
</protein>
<keyword evidence="1" id="KW-1133">Transmembrane helix</keyword>
<comment type="caution">
    <text evidence="2">The sequence shown here is derived from an EMBL/GenBank/DDBJ whole genome shotgun (WGS) entry which is preliminary data.</text>
</comment>
<keyword evidence="1" id="KW-0472">Membrane</keyword>
<keyword evidence="1" id="KW-0812">Transmembrane</keyword>
<proteinExistence type="predicted"/>
<evidence type="ECO:0000313" key="2">
    <source>
        <dbReference type="EMBL" id="PIP87406.1"/>
    </source>
</evidence>
<name>A0A2H0DZ00_9BACT</name>